<dbReference type="AlphaFoldDB" id="A0A450SC60"/>
<feature type="transmembrane region" description="Helical" evidence="1">
    <location>
        <begin position="44"/>
        <end position="63"/>
    </location>
</feature>
<dbReference type="InterPro" id="IPR001646">
    <property type="entry name" value="5peptide_repeat"/>
</dbReference>
<evidence type="ECO:0000313" key="2">
    <source>
        <dbReference type="EMBL" id="VFJ49949.1"/>
    </source>
</evidence>
<sequence>MKRFIRFLKKFLRLLYDYSGTRHIVEMARLRDINAPGYKKPPTLFLWFVGLYVALYGIAATRYEAALDRVENRMNAVVAQLSTSDKAAFKSLIEQIPPIQGKKTPLEPSLLWPFEDHFVLASFLSKEPNPEIRQWTRETIEAWKKKLAGVNLEGIDLSGAYLSEADLSRAQLTIVDLSGALLHKANLSGAALLGANLSGAKLYQTNLSRANLYKANLSETYLQEADLADIQYWEDIESINKANIQGIKNAPEGFWNWALENGAVEMDRRAWRAFLKEQAASK</sequence>
<gene>
    <name evidence="2" type="ORF">BECKFW1821B_GA0114236_100612</name>
</gene>
<reference evidence="2" key="1">
    <citation type="submission" date="2019-02" db="EMBL/GenBank/DDBJ databases">
        <authorList>
            <person name="Gruber-Vodicka R. H."/>
            <person name="Seah K. B. B."/>
        </authorList>
    </citation>
    <scope>NUCLEOTIDE SEQUENCE</scope>
    <source>
        <strain evidence="2">BECK_BZ106</strain>
    </source>
</reference>
<accession>A0A450SC60</accession>
<protein>
    <submittedName>
        <fullName evidence="2">Pentapeptide repeat-containing protein</fullName>
    </submittedName>
</protein>
<proteinExistence type="predicted"/>
<evidence type="ECO:0000256" key="1">
    <source>
        <dbReference type="SAM" id="Phobius"/>
    </source>
</evidence>
<dbReference type="Pfam" id="PF00805">
    <property type="entry name" value="Pentapeptide"/>
    <property type="match status" value="2"/>
</dbReference>
<keyword evidence="1" id="KW-1133">Transmembrane helix</keyword>
<dbReference type="SUPFAM" id="SSF141571">
    <property type="entry name" value="Pentapeptide repeat-like"/>
    <property type="match status" value="1"/>
</dbReference>
<keyword evidence="1" id="KW-0812">Transmembrane</keyword>
<dbReference type="InterPro" id="IPR051082">
    <property type="entry name" value="Pentapeptide-BTB/POZ_domain"/>
</dbReference>
<dbReference type="PANTHER" id="PTHR14136:SF17">
    <property type="entry name" value="BTB_POZ DOMAIN-CONTAINING PROTEIN KCTD9"/>
    <property type="match status" value="1"/>
</dbReference>
<dbReference type="EMBL" id="CAADFD010000006">
    <property type="protein sequence ID" value="VFJ49949.1"/>
    <property type="molecule type" value="Genomic_DNA"/>
</dbReference>
<keyword evidence="1" id="KW-0472">Membrane</keyword>
<name>A0A450SC60_9GAMM</name>
<organism evidence="2">
    <name type="scientific">Candidatus Kentrum sp. FW</name>
    <dbReference type="NCBI Taxonomy" id="2126338"/>
    <lineage>
        <taxon>Bacteria</taxon>
        <taxon>Pseudomonadati</taxon>
        <taxon>Pseudomonadota</taxon>
        <taxon>Gammaproteobacteria</taxon>
        <taxon>Candidatus Kentrum</taxon>
    </lineage>
</organism>
<dbReference type="PANTHER" id="PTHR14136">
    <property type="entry name" value="BTB_POZ DOMAIN-CONTAINING PROTEIN KCTD9"/>
    <property type="match status" value="1"/>
</dbReference>
<dbReference type="Gene3D" id="2.160.20.80">
    <property type="entry name" value="E3 ubiquitin-protein ligase SopA"/>
    <property type="match status" value="1"/>
</dbReference>